<proteinExistence type="predicted"/>
<protein>
    <submittedName>
        <fullName evidence="1">Uncharacterized protein</fullName>
    </submittedName>
</protein>
<dbReference type="AlphaFoldDB" id="A0A2V5ID17"/>
<gene>
    <name evidence="1" type="ORF">BP00DRAFT_89874</name>
</gene>
<evidence type="ECO:0000313" key="2">
    <source>
        <dbReference type="Proteomes" id="UP000248817"/>
    </source>
</evidence>
<organism evidence="1 2">
    <name type="scientific">Aspergillus indologenus CBS 114.80</name>
    <dbReference type="NCBI Taxonomy" id="1450541"/>
    <lineage>
        <taxon>Eukaryota</taxon>
        <taxon>Fungi</taxon>
        <taxon>Dikarya</taxon>
        <taxon>Ascomycota</taxon>
        <taxon>Pezizomycotina</taxon>
        <taxon>Eurotiomycetes</taxon>
        <taxon>Eurotiomycetidae</taxon>
        <taxon>Eurotiales</taxon>
        <taxon>Aspergillaceae</taxon>
        <taxon>Aspergillus</taxon>
        <taxon>Aspergillus subgen. Circumdati</taxon>
    </lineage>
</organism>
<evidence type="ECO:0000313" key="1">
    <source>
        <dbReference type="EMBL" id="PYI33971.1"/>
    </source>
</evidence>
<sequence length="168" mass="19658">MRCGYQSIFSLVISASCRKGLTNLSLASSGTRDPQPPAYDVATLIASYYTMNYVLMQNRTHTANIRRAEKKLNGKSHLPTRTRSYLQHRIAVWPTILDDLSLHRQTIEPRLDRLYYIQPVYMQMKRQTLSMPHRDAAMLCTYHIYRSINITHLIIYPSRERHVGEWKC</sequence>
<name>A0A2V5ID17_9EURO</name>
<dbReference type="PROSITE" id="PS51257">
    <property type="entry name" value="PROKAR_LIPOPROTEIN"/>
    <property type="match status" value="1"/>
</dbReference>
<keyword evidence="2" id="KW-1185">Reference proteome</keyword>
<accession>A0A2V5ID17</accession>
<dbReference type="EMBL" id="KZ825479">
    <property type="protein sequence ID" value="PYI33971.1"/>
    <property type="molecule type" value="Genomic_DNA"/>
</dbReference>
<dbReference type="Proteomes" id="UP000248817">
    <property type="component" value="Unassembled WGS sequence"/>
</dbReference>
<reference evidence="1 2" key="1">
    <citation type="submission" date="2018-02" db="EMBL/GenBank/DDBJ databases">
        <title>The genomes of Aspergillus section Nigri reveals drivers in fungal speciation.</title>
        <authorList>
            <consortium name="DOE Joint Genome Institute"/>
            <person name="Vesth T.C."/>
            <person name="Nybo J."/>
            <person name="Theobald S."/>
            <person name="Brandl J."/>
            <person name="Frisvad J.C."/>
            <person name="Nielsen K.F."/>
            <person name="Lyhne E.K."/>
            <person name="Kogle M.E."/>
            <person name="Kuo A."/>
            <person name="Riley R."/>
            <person name="Clum A."/>
            <person name="Nolan M."/>
            <person name="Lipzen A."/>
            <person name="Salamov A."/>
            <person name="Henrissat B."/>
            <person name="Wiebenga A."/>
            <person name="De vries R.P."/>
            <person name="Grigoriev I.V."/>
            <person name="Mortensen U.H."/>
            <person name="Andersen M.R."/>
            <person name="Baker S.E."/>
        </authorList>
    </citation>
    <scope>NUCLEOTIDE SEQUENCE [LARGE SCALE GENOMIC DNA]</scope>
    <source>
        <strain evidence="1 2">CBS 114.80</strain>
    </source>
</reference>